<keyword evidence="2" id="KW-0472">Membrane</keyword>
<dbReference type="PANTHER" id="PTHR10357:SF225">
    <property type="entry name" value="MALTASE 1-LIKE PROTEIN"/>
    <property type="match status" value="1"/>
</dbReference>
<sequence length="641" mass="72095">MEGFLRVDQNVTMLPGSPSNSFLADEVASTCPLLTPSPPTNDLINPLPEPEQPSFTIGEELASKLQHVKDDDKEGGDSASSSSSALAEPVCTQLLNHRHNTYHHISKDEISSTQETNGKVQPLQLTFKKPPVDYFFMTWNWPLIRKIALWIFLSGLVAMMALVVAMITALPKTCNPPTLWFQGNVIYEIFPASFTDSTDDGIGDLKGISIRADYLQSLGIKGVRLNSIFASEHYPEHYDNVTSLIELEKQLGSMHDFKLLVDALHLRNISLILDLPLWPNIERLKGDTIEVHEFKEIEYNSPSVEFLRSASLVKEDEHDEVTKALYYWLEHKVDGFYLKGLEHHLGDPHFVASLRRWKRVLGPDRPIIIDHSVIRNAPKSILTSILANVDLIDVHLDMEDGTDNFSKQIESYLNSSLYSQPGMPWIHWNLGNINTPRLANRLLANRLYHNNATLGVTLLQLLLPGTVSIFYGDEIGLKQITDPHDDKKDISNLHNLAPMIWNQPNQPNVEFSHPGVLPWMHGVPAQVSFDQVELISKMIALRSKSPSIYVNSVTKDGVTKANAEIKRFVENDLMVIQRWYPRRRNYVVVSNLGAVHREGDLSRSLYSGDVVVGPRADSRPESVSFKSISLFPGESIVIVLD</sequence>
<reference evidence="4 5" key="1">
    <citation type="journal article" date="2024" name="BMC Genomics">
        <title>De novo assembly and annotation of Popillia japonica's genome with initial clues to its potential as an invasive pest.</title>
        <authorList>
            <person name="Cucini C."/>
            <person name="Boschi S."/>
            <person name="Funari R."/>
            <person name="Cardaioli E."/>
            <person name="Iannotti N."/>
            <person name="Marturano G."/>
            <person name="Paoli F."/>
            <person name="Bruttini M."/>
            <person name="Carapelli A."/>
            <person name="Frati F."/>
            <person name="Nardi F."/>
        </authorList>
    </citation>
    <scope>NUCLEOTIDE SEQUENCE [LARGE SCALE GENOMIC DNA]</scope>
    <source>
        <strain evidence="4">DMR45628</strain>
    </source>
</reference>
<dbReference type="GO" id="GO:0005975">
    <property type="term" value="P:carbohydrate metabolic process"/>
    <property type="evidence" value="ECO:0007669"/>
    <property type="project" value="InterPro"/>
</dbReference>
<protein>
    <submittedName>
        <fullName evidence="4">Alpha amylase, catalytic domain</fullName>
    </submittedName>
</protein>
<feature type="domain" description="Glycosyl hydrolase family 13 catalytic" evidence="3">
    <location>
        <begin position="188"/>
        <end position="542"/>
    </location>
</feature>
<evidence type="ECO:0000313" key="4">
    <source>
        <dbReference type="EMBL" id="KAK9738841.1"/>
    </source>
</evidence>
<evidence type="ECO:0000259" key="3">
    <source>
        <dbReference type="SMART" id="SM00642"/>
    </source>
</evidence>
<evidence type="ECO:0000256" key="2">
    <source>
        <dbReference type="SAM" id="Phobius"/>
    </source>
</evidence>
<evidence type="ECO:0000256" key="1">
    <source>
        <dbReference type="SAM" id="MobiDB-lite"/>
    </source>
</evidence>
<keyword evidence="2" id="KW-0812">Transmembrane</keyword>
<dbReference type="Gene3D" id="3.20.20.80">
    <property type="entry name" value="Glycosidases"/>
    <property type="match status" value="1"/>
</dbReference>
<dbReference type="InterPro" id="IPR006047">
    <property type="entry name" value="GH13_cat_dom"/>
</dbReference>
<dbReference type="AlphaFoldDB" id="A0AAW1LYH9"/>
<dbReference type="Proteomes" id="UP001458880">
    <property type="component" value="Unassembled WGS sequence"/>
</dbReference>
<dbReference type="EMBL" id="JASPKY010000081">
    <property type="protein sequence ID" value="KAK9738841.1"/>
    <property type="molecule type" value="Genomic_DNA"/>
</dbReference>
<keyword evidence="2" id="KW-1133">Transmembrane helix</keyword>
<evidence type="ECO:0000313" key="5">
    <source>
        <dbReference type="Proteomes" id="UP001458880"/>
    </source>
</evidence>
<feature type="region of interest" description="Disordered" evidence="1">
    <location>
        <begin position="1"/>
        <end position="54"/>
    </location>
</feature>
<gene>
    <name evidence="4" type="ORF">QE152_g9465</name>
</gene>
<feature type="transmembrane region" description="Helical" evidence="2">
    <location>
        <begin position="147"/>
        <end position="170"/>
    </location>
</feature>
<name>A0AAW1LYH9_POPJA</name>
<accession>A0AAW1LYH9</accession>
<proteinExistence type="predicted"/>
<comment type="caution">
    <text evidence="4">The sequence shown here is derived from an EMBL/GenBank/DDBJ whole genome shotgun (WGS) entry which is preliminary data.</text>
</comment>
<dbReference type="SUPFAM" id="SSF51445">
    <property type="entry name" value="(Trans)glycosidases"/>
    <property type="match status" value="1"/>
</dbReference>
<keyword evidence="5" id="KW-1185">Reference proteome</keyword>
<feature type="compositionally biased region" description="Polar residues" evidence="1">
    <location>
        <begin position="9"/>
        <end position="22"/>
    </location>
</feature>
<dbReference type="SMART" id="SM00642">
    <property type="entry name" value="Aamy"/>
    <property type="match status" value="1"/>
</dbReference>
<dbReference type="Pfam" id="PF00128">
    <property type="entry name" value="Alpha-amylase"/>
    <property type="match status" value="1"/>
</dbReference>
<dbReference type="PANTHER" id="PTHR10357">
    <property type="entry name" value="ALPHA-AMYLASE FAMILY MEMBER"/>
    <property type="match status" value="1"/>
</dbReference>
<dbReference type="InterPro" id="IPR017853">
    <property type="entry name" value="GH"/>
</dbReference>
<organism evidence="4 5">
    <name type="scientific">Popillia japonica</name>
    <name type="common">Japanese beetle</name>
    <dbReference type="NCBI Taxonomy" id="7064"/>
    <lineage>
        <taxon>Eukaryota</taxon>
        <taxon>Metazoa</taxon>
        <taxon>Ecdysozoa</taxon>
        <taxon>Arthropoda</taxon>
        <taxon>Hexapoda</taxon>
        <taxon>Insecta</taxon>
        <taxon>Pterygota</taxon>
        <taxon>Neoptera</taxon>
        <taxon>Endopterygota</taxon>
        <taxon>Coleoptera</taxon>
        <taxon>Polyphaga</taxon>
        <taxon>Scarabaeiformia</taxon>
        <taxon>Scarabaeidae</taxon>
        <taxon>Rutelinae</taxon>
        <taxon>Popillia</taxon>
    </lineage>
</organism>